<dbReference type="EMBL" id="BAAAOQ010000016">
    <property type="protein sequence ID" value="GAA2199844.1"/>
    <property type="molecule type" value="Genomic_DNA"/>
</dbReference>
<keyword evidence="2" id="KW-1185">Reference proteome</keyword>
<name>A0ABN3BSC0_9ACTN</name>
<dbReference type="RefSeq" id="WP_346163532.1">
    <property type="nucleotide sequence ID" value="NZ_BAAAOQ010000016.1"/>
</dbReference>
<gene>
    <name evidence="1" type="ORF">GCM10009787_48420</name>
</gene>
<accession>A0ABN3BSC0</accession>
<dbReference type="Proteomes" id="UP001501391">
    <property type="component" value="Unassembled WGS sequence"/>
</dbReference>
<comment type="caution">
    <text evidence="1">The sequence shown here is derived from an EMBL/GenBank/DDBJ whole genome shotgun (WGS) entry which is preliminary data.</text>
</comment>
<evidence type="ECO:0000313" key="1">
    <source>
        <dbReference type="EMBL" id="GAA2199844.1"/>
    </source>
</evidence>
<protein>
    <submittedName>
        <fullName evidence="1">Uncharacterized protein</fullName>
    </submittedName>
</protein>
<evidence type="ECO:0000313" key="2">
    <source>
        <dbReference type="Proteomes" id="UP001501391"/>
    </source>
</evidence>
<proteinExistence type="predicted"/>
<organism evidence="1 2">
    <name type="scientific">Streptomyces bangladeshensis</name>
    <dbReference type="NCBI Taxonomy" id="295352"/>
    <lineage>
        <taxon>Bacteria</taxon>
        <taxon>Bacillati</taxon>
        <taxon>Actinomycetota</taxon>
        <taxon>Actinomycetes</taxon>
        <taxon>Kitasatosporales</taxon>
        <taxon>Streptomycetaceae</taxon>
        <taxon>Streptomyces</taxon>
    </lineage>
</organism>
<sequence length="125" mass="13548">MNLATELRTAATTLRELAERAIHENRPHWNTGNTLGSRSPVVIDHPEQPSVLIETWAARLEAVNRYIAAMDPAVGTLLAQLLDVEADVVAARTAMDGTEAYAADYGTNHLLTIARLINGTTEETA</sequence>
<reference evidence="1 2" key="1">
    <citation type="journal article" date="2019" name="Int. J. Syst. Evol. Microbiol.">
        <title>The Global Catalogue of Microorganisms (GCM) 10K type strain sequencing project: providing services to taxonomists for standard genome sequencing and annotation.</title>
        <authorList>
            <consortium name="The Broad Institute Genomics Platform"/>
            <consortium name="The Broad Institute Genome Sequencing Center for Infectious Disease"/>
            <person name="Wu L."/>
            <person name="Ma J."/>
        </authorList>
    </citation>
    <scope>NUCLEOTIDE SEQUENCE [LARGE SCALE GENOMIC DNA]</scope>
    <source>
        <strain evidence="1 2">JCM 14924</strain>
    </source>
</reference>